<dbReference type="InterPro" id="IPR050789">
    <property type="entry name" value="Diverse_Enzym_Activities"/>
</dbReference>
<accession>A7EK65</accession>
<keyword evidence="5" id="KW-1185">Reference proteome</keyword>
<dbReference type="EMBL" id="CH476627">
    <property type="protein sequence ID" value="EDO03231.1"/>
    <property type="molecule type" value="Genomic_DNA"/>
</dbReference>
<sequence>MSGIKMSGTKIPSLMSSVKITGIKMTGITGFCCTVGINITSRTINIIININIMQSFKTKVESALDARSLPGVVTVASNASGSFSYTEAHGLHSFKDGASAPLKTDAIFWIASCTKLLTAISALQCVSRGQLSLDEDVSGILPELKDLEILEGFDEPGAPKLVKATKYITLRHLLTHTSGLAYDAFTPELMRWRASRGETPSLSAGSIASRYRTPLMFEPGSGWAYSTGLDWAGQMIERVSKMSLEEYMQKHIMEPLGISDFTFHIENHPSLLARLVDMTIRDGIATSINPGGAIINSEDKIWTQDQVDDCGGVGGYISMPSYQKILHSITVSDGKLLDADMNDALFRGQLTDAQLQIVHGALQIDQLKRIMAPGLPKTTKVDYALGGMIMREDMEGRRRKGTMHWGGLPHLVWWMDREAGISGVYGSQLFPPGDGPLGDMFEAFERAVYEEVAGL</sequence>
<dbReference type="GO" id="GO:0016787">
    <property type="term" value="F:hydrolase activity"/>
    <property type="evidence" value="ECO:0000318"/>
    <property type="project" value="GO_Central"/>
</dbReference>
<keyword evidence="2" id="KW-0378">Hydrolase</keyword>
<dbReference type="AlphaFoldDB" id="A7EK65"/>
<dbReference type="STRING" id="665079.A7EK65"/>
<dbReference type="InterPro" id="IPR001466">
    <property type="entry name" value="Beta-lactam-related"/>
</dbReference>
<dbReference type="SUPFAM" id="SSF56601">
    <property type="entry name" value="beta-lactamase/transpeptidase-like"/>
    <property type="match status" value="1"/>
</dbReference>
<reference evidence="5" key="1">
    <citation type="journal article" date="2011" name="PLoS Genet.">
        <title>Genomic analysis of the necrotrophic fungal pathogens Sclerotinia sclerotiorum and Botrytis cinerea.</title>
        <authorList>
            <person name="Amselem J."/>
            <person name="Cuomo C.A."/>
            <person name="van Kan J.A."/>
            <person name="Viaud M."/>
            <person name="Benito E.P."/>
            <person name="Couloux A."/>
            <person name="Coutinho P.M."/>
            <person name="de Vries R.P."/>
            <person name="Dyer P.S."/>
            <person name="Fillinger S."/>
            <person name="Fournier E."/>
            <person name="Gout L."/>
            <person name="Hahn M."/>
            <person name="Kohn L."/>
            <person name="Lapalu N."/>
            <person name="Plummer K.M."/>
            <person name="Pradier J.M."/>
            <person name="Quevillon E."/>
            <person name="Sharon A."/>
            <person name="Simon A."/>
            <person name="ten Have A."/>
            <person name="Tudzynski B."/>
            <person name="Tudzynski P."/>
            <person name="Wincker P."/>
            <person name="Andrew M."/>
            <person name="Anthouard V."/>
            <person name="Beever R.E."/>
            <person name="Beffa R."/>
            <person name="Benoit I."/>
            <person name="Bouzid O."/>
            <person name="Brault B."/>
            <person name="Chen Z."/>
            <person name="Choquer M."/>
            <person name="Collemare J."/>
            <person name="Cotton P."/>
            <person name="Danchin E.G."/>
            <person name="Da Silva C."/>
            <person name="Gautier A."/>
            <person name="Giraud C."/>
            <person name="Giraud T."/>
            <person name="Gonzalez C."/>
            <person name="Grossetete S."/>
            <person name="Guldener U."/>
            <person name="Henrissat B."/>
            <person name="Howlett B.J."/>
            <person name="Kodira C."/>
            <person name="Kretschmer M."/>
            <person name="Lappartient A."/>
            <person name="Leroch M."/>
            <person name="Levis C."/>
            <person name="Mauceli E."/>
            <person name="Neuveglise C."/>
            <person name="Oeser B."/>
            <person name="Pearson M."/>
            <person name="Poulain J."/>
            <person name="Poussereau N."/>
            <person name="Quesneville H."/>
            <person name="Rascle C."/>
            <person name="Schumacher J."/>
            <person name="Segurens B."/>
            <person name="Sexton A."/>
            <person name="Silva E."/>
            <person name="Sirven C."/>
            <person name="Soanes D.M."/>
            <person name="Talbot N.J."/>
            <person name="Templeton M."/>
            <person name="Yandava C."/>
            <person name="Yarden O."/>
            <person name="Zeng Q."/>
            <person name="Rollins J.A."/>
            <person name="Lebrun M.H."/>
            <person name="Dickman M."/>
        </authorList>
    </citation>
    <scope>NUCLEOTIDE SEQUENCE [LARGE SCALE GENOMIC DNA]</scope>
    <source>
        <strain evidence="5">ATCC 18683 / 1980 / Ss-1</strain>
    </source>
</reference>
<dbReference type="Proteomes" id="UP000001312">
    <property type="component" value="Unassembled WGS sequence"/>
</dbReference>
<dbReference type="HOGENOM" id="CLU_020027_11_1_1"/>
<evidence type="ECO:0000313" key="4">
    <source>
        <dbReference type="EMBL" id="EDO03231.1"/>
    </source>
</evidence>
<feature type="domain" description="Beta-lactamase-related" evidence="3">
    <location>
        <begin position="59"/>
        <end position="438"/>
    </location>
</feature>
<dbReference type="KEGG" id="ssl:SS1G_05711"/>
<comment type="similarity">
    <text evidence="1">Belongs to the class-A beta-lactamase family.</text>
</comment>
<dbReference type="Pfam" id="PF00144">
    <property type="entry name" value="Beta-lactamase"/>
    <property type="match status" value="1"/>
</dbReference>
<dbReference type="PANTHER" id="PTHR43283:SF17">
    <property type="entry name" value="(LOVD), PUTATIVE (AFU_ORTHOLOGUE AFUA_5G00920)-RELATED"/>
    <property type="match status" value="1"/>
</dbReference>
<dbReference type="Gene3D" id="3.40.710.10">
    <property type="entry name" value="DD-peptidase/beta-lactamase superfamily"/>
    <property type="match status" value="1"/>
</dbReference>
<evidence type="ECO:0000256" key="2">
    <source>
        <dbReference type="ARBA" id="ARBA00022801"/>
    </source>
</evidence>
<dbReference type="InParanoid" id="A7EK65"/>
<organism evidence="4 5">
    <name type="scientific">Sclerotinia sclerotiorum (strain ATCC 18683 / 1980 / Ss-1)</name>
    <name type="common">White mold</name>
    <name type="synonym">Whetzelinia sclerotiorum</name>
    <dbReference type="NCBI Taxonomy" id="665079"/>
    <lineage>
        <taxon>Eukaryota</taxon>
        <taxon>Fungi</taxon>
        <taxon>Dikarya</taxon>
        <taxon>Ascomycota</taxon>
        <taxon>Pezizomycotina</taxon>
        <taxon>Leotiomycetes</taxon>
        <taxon>Helotiales</taxon>
        <taxon>Sclerotiniaceae</taxon>
        <taxon>Sclerotinia</taxon>
    </lineage>
</organism>
<evidence type="ECO:0000259" key="3">
    <source>
        <dbReference type="Pfam" id="PF00144"/>
    </source>
</evidence>
<gene>
    <name evidence="4" type="ORF">SS1G_05711</name>
</gene>
<protein>
    <recommendedName>
        <fullName evidence="3">Beta-lactamase-related domain-containing protein</fullName>
    </recommendedName>
</protein>
<dbReference type="MEROPS" id="S12.950"/>
<dbReference type="InterPro" id="IPR012338">
    <property type="entry name" value="Beta-lactam/transpept-like"/>
</dbReference>
<evidence type="ECO:0000313" key="5">
    <source>
        <dbReference type="Proteomes" id="UP000001312"/>
    </source>
</evidence>
<dbReference type="GeneID" id="5489385"/>
<dbReference type="RefSeq" id="XP_001592790.1">
    <property type="nucleotide sequence ID" value="XM_001592740.1"/>
</dbReference>
<evidence type="ECO:0000256" key="1">
    <source>
        <dbReference type="ARBA" id="ARBA00009009"/>
    </source>
</evidence>
<proteinExistence type="inferred from homology"/>
<dbReference type="OMA" id="WAYSTGL"/>
<dbReference type="eggNOG" id="ENOG502S4UR">
    <property type="taxonomic scope" value="Eukaryota"/>
</dbReference>
<name>A7EK65_SCLS1</name>
<dbReference type="PANTHER" id="PTHR43283">
    <property type="entry name" value="BETA-LACTAMASE-RELATED"/>
    <property type="match status" value="1"/>
</dbReference>